<gene>
    <name evidence="5" type="primary">kptA</name>
    <name evidence="6" type="ORF">EWM57_11950</name>
</gene>
<protein>
    <recommendedName>
        <fullName evidence="5">Probable RNA 2'-phosphotransferase</fullName>
        <ecNumber evidence="5">2.7.1.-</ecNumber>
    </recommendedName>
</protein>
<comment type="similarity">
    <text evidence="1 5">Belongs to the KptA/TPT1 family.</text>
</comment>
<evidence type="ECO:0000313" key="7">
    <source>
        <dbReference type="Proteomes" id="UP000294155"/>
    </source>
</evidence>
<dbReference type="InterPro" id="IPR002745">
    <property type="entry name" value="Ptrans_KptA/Tpt1"/>
</dbReference>
<dbReference type="PANTHER" id="PTHR12684:SF2">
    <property type="entry name" value="TRNA 2'-PHOSPHOTRANSFERASE 1"/>
    <property type="match status" value="1"/>
</dbReference>
<evidence type="ECO:0000256" key="2">
    <source>
        <dbReference type="ARBA" id="ARBA00022679"/>
    </source>
</evidence>
<sequence>MNNHDLSKLLSYVLRHKPEELDLTLDEQGWVAVPLLLAAIRRRHPDVTHDQLLEVVASSEKQRFGLSDDGGRIRANQGHSVAVDLGLTPATPPEHLYHGTATRFLDSIRASGLQRGTRQHVHLSADVPTAVAVGSRHGKPLVLTVRAGELHQRGAAFYLSANGVWLTDAVPPEFLHEPWQPT</sequence>
<dbReference type="PANTHER" id="PTHR12684">
    <property type="entry name" value="PUTATIVE PHOSPHOTRANSFERASE"/>
    <property type="match status" value="1"/>
</dbReference>
<dbReference type="InterPro" id="IPR022928">
    <property type="entry name" value="RNA_2'-PTrans_KptA"/>
</dbReference>
<dbReference type="NCBIfam" id="NF002014">
    <property type="entry name" value="PRK00819.1-4"/>
    <property type="match status" value="1"/>
</dbReference>
<proteinExistence type="inferred from homology"/>
<dbReference type="EMBL" id="SEWE01000022">
    <property type="protein sequence ID" value="RYU79068.1"/>
    <property type="molecule type" value="Genomic_DNA"/>
</dbReference>
<dbReference type="AlphaFoldDB" id="A0A4Q5LEU6"/>
<comment type="caution">
    <text evidence="6">The sequence shown here is derived from an EMBL/GenBank/DDBJ whole genome shotgun (WGS) entry which is preliminary data.</text>
</comment>
<dbReference type="EC" id="2.7.1.-" evidence="5"/>
<dbReference type="RefSeq" id="WP_129921384.1">
    <property type="nucleotide sequence ID" value="NZ_SEWE01000022.1"/>
</dbReference>
<name>A0A4Q5LEU6_9BACT</name>
<evidence type="ECO:0000256" key="1">
    <source>
        <dbReference type="ARBA" id="ARBA00009836"/>
    </source>
</evidence>
<dbReference type="SUPFAM" id="SSF56399">
    <property type="entry name" value="ADP-ribosylation"/>
    <property type="match status" value="1"/>
</dbReference>
<dbReference type="InterPro" id="IPR042080">
    <property type="entry name" value="RNA_2'-PTrans_N"/>
</dbReference>
<dbReference type="InterPro" id="IPR042081">
    <property type="entry name" value="RNA_2'-PTrans_C"/>
</dbReference>
<dbReference type="GO" id="GO:0003950">
    <property type="term" value="F:NAD+ poly-ADP-ribosyltransferase activity"/>
    <property type="evidence" value="ECO:0007669"/>
    <property type="project" value="InterPro"/>
</dbReference>
<reference evidence="6 7" key="1">
    <citation type="submission" date="2019-02" db="EMBL/GenBank/DDBJ databases">
        <title>Bacterial novel species isolated from soil.</title>
        <authorList>
            <person name="Jung H.-Y."/>
        </authorList>
    </citation>
    <scope>NUCLEOTIDE SEQUENCE [LARGE SCALE GENOMIC DNA]</scope>
    <source>
        <strain evidence="6 7">1-3-3-3</strain>
    </source>
</reference>
<evidence type="ECO:0000313" key="6">
    <source>
        <dbReference type="EMBL" id="RYU79068.1"/>
    </source>
</evidence>
<keyword evidence="2 5" id="KW-0808">Transferase</keyword>
<keyword evidence="3 5" id="KW-0520">NAD</keyword>
<dbReference type="GO" id="GO:0000215">
    <property type="term" value="F:tRNA 2'-phosphotransferase activity"/>
    <property type="evidence" value="ECO:0007669"/>
    <property type="project" value="TreeGrafter"/>
</dbReference>
<dbReference type="GO" id="GO:0006388">
    <property type="term" value="P:tRNA splicing, via endonucleolytic cleavage and ligation"/>
    <property type="evidence" value="ECO:0007669"/>
    <property type="project" value="UniProtKB-UniRule"/>
</dbReference>
<dbReference type="OrthoDB" id="4537997at2"/>
<keyword evidence="7" id="KW-1185">Reference proteome</keyword>
<dbReference type="Pfam" id="PF01885">
    <property type="entry name" value="PTS_2-RNA"/>
    <property type="match status" value="1"/>
</dbReference>
<accession>A0A4Q5LEU6</accession>
<evidence type="ECO:0000256" key="4">
    <source>
        <dbReference type="ARBA" id="ARBA00025212"/>
    </source>
</evidence>
<organism evidence="6 7">
    <name type="scientific">Hymenobacter persicinus</name>
    <dbReference type="NCBI Taxonomy" id="2025506"/>
    <lineage>
        <taxon>Bacteria</taxon>
        <taxon>Pseudomonadati</taxon>
        <taxon>Bacteroidota</taxon>
        <taxon>Cytophagia</taxon>
        <taxon>Cytophagales</taxon>
        <taxon>Hymenobacteraceae</taxon>
        <taxon>Hymenobacter</taxon>
    </lineage>
</organism>
<dbReference type="Gene3D" id="1.10.10.970">
    <property type="entry name" value="RNA 2'-phosphotransferase, Tpt1/KptA family, N-terminal domain"/>
    <property type="match status" value="1"/>
</dbReference>
<comment type="function">
    <text evidence="4 5">Removes the 2'-phosphate from RNA via an intermediate in which the phosphate is ADP-ribosylated by NAD followed by a presumed transesterification to release the RNA and generate ADP-ribose 1''-2''-cyclic phosphate (APPR&gt;P). May function as an ADP-ribosylase.</text>
</comment>
<dbReference type="Proteomes" id="UP000294155">
    <property type="component" value="Unassembled WGS sequence"/>
</dbReference>
<evidence type="ECO:0000256" key="3">
    <source>
        <dbReference type="ARBA" id="ARBA00023027"/>
    </source>
</evidence>
<evidence type="ECO:0000256" key="5">
    <source>
        <dbReference type="HAMAP-Rule" id="MF_00299"/>
    </source>
</evidence>
<dbReference type="Gene3D" id="3.20.170.30">
    <property type="match status" value="1"/>
</dbReference>
<dbReference type="HAMAP" id="MF_00299">
    <property type="entry name" value="KptA"/>
    <property type="match status" value="1"/>
</dbReference>